<dbReference type="EMBL" id="CAJOAX010001038">
    <property type="protein sequence ID" value="CAF3679056.1"/>
    <property type="molecule type" value="Genomic_DNA"/>
</dbReference>
<evidence type="ECO:0000313" key="3">
    <source>
        <dbReference type="Proteomes" id="UP000663882"/>
    </source>
</evidence>
<dbReference type="Proteomes" id="UP000663882">
    <property type="component" value="Unassembled WGS sequence"/>
</dbReference>
<dbReference type="EMBL" id="CAJNOO010001136">
    <property type="protein sequence ID" value="CAF1103170.1"/>
    <property type="molecule type" value="Genomic_DNA"/>
</dbReference>
<evidence type="ECO:0000313" key="1">
    <source>
        <dbReference type="EMBL" id="CAF1103170.1"/>
    </source>
</evidence>
<organism evidence="1 3">
    <name type="scientific">Rotaria sordida</name>
    <dbReference type="NCBI Taxonomy" id="392033"/>
    <lineage>
        <taxon>Eukaryota</taxon>
        <taxon>Metazoa</taxon>
        <taxon>Spiralia</taxon>
        <taxon>Gnathifera</taxon>
        <taxon>Rotifera</taxon>
        <taxon>Eurotatoria</taxon>
        <taxon>Bdelloidea</taxon>
        <taxon>Philodinida</taxon>
        <taxon>Philodinidae</taxon>
        <taxon>Rotaria</taxon>
    </lineage>
</organism>
<dbReference type="Proteomes" id="UP000663823">
    <property type="component" value="Unassembled WGS sequence"/>
</dbReference>
<sequence length="435" mass="51382">MSQPCAIDNCKRASRALCHCCHQNLCRDHLNEHDDILNSKLTPFADEINQLNDRLNHIDINNILEYTYQQLDQWRRESYRMIDEYIEEKQRKLSQNINLKIQNISNGINHIKTIVTQLIDKQDTTIDDLNSISNNMQTIRQEITEIEYESINLKINPLEIDHRIIQIEDECIRHDFNLSSLMPPLHIINRSPDSPKPVISNNKVLLMHCQNQLCLVNQQLTIIKAIPWNYTWIWDMCWSSTLSRFFIITLNDIFILDENTMILEHLPTKDKYSLCACTCSDKSFYVATNEVGSTICEFSLLPTIELIRRWKSEDLCRTDETIQDIVFNRGTLAFIIENQTSQKKRMELRFAHTFEQIWCIQFDIIDPFHNAFRLCLFNYNEWLVIDWKSSQIFYITKDGQLKSTYVYDQVPYRCCQFGSNILAMSAKNSINFHKL</sequence>
<dbReference type="AlphaFoldDB" id="A0A814PAW3"/>
<dbReference type="SUPFAM" id="SSF69322">
    <property type="entry name" value="Tricorn protease domain 2"/>
    <property type="match status" value="1"/>
</dbReference>
<reference evidence="1" key="1">
    <citation type="submission" date="2021-02" db="EMBL/GenBank/DDBJ databases">
        <authorList>
            <person name="Nowell W R."/>
        </authorList>
    </citation>
    <scope>NUCLEOTIDE SEQUENCE</scope>
</reference>
<comment type="caution">
    <text evidence="1">The sequence shown here is derived from an EMBL/GenBank/DDBJ whole genome shotgun (WGS) entry which is preliminary data.</text>
</comment>
<gene>
    <name evidence="2" type="ORF">OTI717_LOCUS11093</name>
    <name evidence="1" type="ORF">RFH988_LOCUS19427</name>
</gene>
<name>A0A814PAW3_9BILA</name>
<proteinExistence type="predicted"/>
<protein>
    <recommendedName>
        <fullName evidence="4">B box-type domain-containing protein</fullName>
    </recommendedName>
</protein>
<dbReference type="OrthoDB" id="9979452at2759"/>
<evidence type="ECO:0000313" key="2">
    <source>
        <dbReference type="EMBL" id="CAF3679056.1"/>
    </source>
</evidence>
<evidence type="ECO:0008006" key="4">
    <source>
        <dbReference type="Google" id="ProtNLM"/>
    </source>
</evidence>
<accession>A0A814PAW3</accession>